<dbReference type="Proteomes" id="UP000515204">
    <property type="component" value="Unplaced"/>
</dbReference>
<evidence type="ECO:0000313" key="2">
    <source>
        <dbReference type="Proteomes" id="UP000515204"/>
    </source>
</evidence>
<evidence type="ECO:0000259" key="1">
    <source>
        <dbReference type="Pfam" id="PF20700"/>
    </source>
</evidence>
<dbReference type="InterPro" id="IPR049012">
    <property type="entry name" value="Mutator_transp_dom"/>
</dbReference>
<dbReference type="AlphaFoldDB" id="A0A6P3X8A2"/>
<protein>
    <submittedName>
        <fullName evidence="3">Uncharacterized protein LOC106744329</fullName>
    </submittedName>
</protein>
<reference evidence="3" key="1">
    <citation type="submission" date="2025-08" db="UniProtKB">
        <authorList>
            <consortium name="RefSeq"/>
        </authorList>
    </citation>
    <scope>IDENTIFICATION</scope>
</reference>
<dbReference type="GeneID" id="106744329"/>
<dbReference type="Pfam" id="PF20700">
    <property type="entry name" value="Mutator"/>
    <property type="match status" value="1"/>
</dbReference>
<sequence length="243" mass="27118">MGTHLRNLKKKTKGLGGKGKLTGKLIDELSIYYGLAIRRNHESVEKMRTAIYATLDHKLSTDAKPKHDHCPSGENSWCSWQGAKATGTLDEYTHKPPLHEDNLLYKAITPIYEKLTSDDLLTRCISGFIQNSNESFNATVWSMAPKVTSSGKNVLNTAVYIAAGTYNDGFTSAMRVMQNIGIKIGPNCYNYCQETDQNRIKLSDRSLSDAARRSRIEQKASRKEEDEFHVSMEGEMYGAGIAD</sequence>
<dbReference type="KEGG" id="dqu:106744329"/>
<accession>A0A6P3X8A2</accession>
<dbReference type="RefSeq" id="XP_014474490.1">
    <property type="nucleotide sequence ID" value="XM_014619004.1"/>
</dbReference>
<feature type="domain" description="Mutator-like transposase" evidence="1">
    <location>
        <begin position="2"/>
        <end position="78"/>
    </location>
</feature>
<gene>
    <name evidence="3" type="primary">LOC106744329</name>
</gene>
<dbReference type="OrthoDB" id="10060618at2759"/>
<proteinExistence type="predicted"/>
<name>A0A6P3X8A2_DINQU</name>
<keyword evidence="2" id="KW-1185">Reference proteome</keyword>
<evidence type="ECO:0000313" key="3">
    <source>
        <dbReference type="RefSeq" id="XP_014474490.1"/>
    </source>
</evidence>
<organism evidence="2 3">
    <name type="scientific">Dinoponera quadriceps</name>
    <name type="common">South American ant</name>
    <dbReference type="NCBI Taxonomy" id="609295"/>
    <lineage>
        <taxon>Eukaryota</taxon>
        <taxon>Metazoa</taxon>
        <taxon>Ecdysozoa</taxon>
        <taxon>Arthropoda</taxon>
        <taxon>Hexapoda</taxon>
        <taxon>Insecta</taxon>
        <taxon>Pterygota</taxon>
        <taxon>Neoptera</taxon>
        <taxon>Endopterygota</taxon>
        <taxon>Hymenoptera</taxon>
        <taxon>Apocrita</taxon>
        <taxon>Aculeata</taxon>
        <taxon>Formicoidea</taxon>
        <taxon>Formicidae</taxon>
        <taxon>Ponerinae</taxon>
        <taxon>Ponerini</taxon>
        <taxon>Dinoponera</taxon>
    </lineage>
</organism>